<dbReference type="Proteomes" id="UP000249377">
    <property type="component" value="Unassembled WGS sequence"/>
</dbReference>
<comment type="caution">
    <text evidence="2">The sequence shown here is derived from an EMBL/GenBank/DDBJ whole genome shotgun (WGS) entry which is preliminary data.</text>
</comment>
<keyword evidence="1" id="KW-0812">Transmembrane</keyword>
<dbReference type="AlphaFoldDB" id="A0A328UMA0"/>
<feature type="transmembrane region" description="Helical" evidence="1">
    <location>
        <begin position="95"/>
        <end position="115"/>
    </location>
</feature>
<dbReference type="EMBL" id="QLYR01000001">
    <property type="protein sequence ID" value="RAQ30045.1"/>
    <property type="molecule type" value="Genomic_DNA"/>
</dbReference>
<organism evidence="2 3">
    <name type="scientific">Hydrogeniiclostridium mannosilyticum</name>
    <dbReference type="NCBI Taxonomy" id="2764322"/>
    <lineage>
        <taxon>Bacteria</taxon>
        <taxon>Bacillati</taxon>
        <taxon>Bacillota</taxon>
        <taxon>Clostridia</taxon>
        <taxon>Eubacteriales</taxon>
        <taxon>Acutalibacteraceae</taxon>
        <taxon>Hydrogeniiclostridium</taxon>
    </lineage>
</organism>
<keyword evidence="3" id="KW-1185">Reference proteome</keyword>
<evidence type="ECO:0000313" key="3">
    <source>
        <dbReference type="Proteomes" id="UP000249377"/>
    </source>
</evidence>
<accession>A0A328UMA0</accession>
<evidence type="ECO:0000256" key="1">
    <source>
        <dbReference type="SAM" id="Phobius"/>
    </source>
</evidence>
<dbReference type="RefSeq" id="WP_112331241.1">
    <property type="nucleotide sequence ID" value="NZ_QLYR01000001.1"/>
</dbReference>
<keyword evidence="1" id="KW-1133">Transmembrane helix</keyword>
<protein>
    <submittedName>
        <fullName evidence="2">Uncharacterized protein</fullName>
    </submittedName>
</protein>
<sequence length="123" mass="13579">MRESKAAVAEWDEINRMAEVFAGQHACVQKGAALMSHGEVCFAFQLGKGESAKKAFYALMQPFDTAGFWEALPEYNENGWIVLPEDMTRRVMDSVAGLSFLIGSVMFLLDGVLLLEAEAQKGR</sequence>
<evidence type="ECO:0000313" key="2">
    <source>
        <dbReference type="EMBL" id="RAQ30045.1"/>
    </source>
</evidence>
<proteinExistence type="predicted"/>
<keyword evidence="1" id="KW-0472">Membrane</keyword>
<gene>
    <name evidence="2" type="ORF">DPQ25_00615</name>
</gene>
<reference evidence="2 3" key="1">
    <citation type="submission" date="2018-06" db="EMBL/GenBank/DDBJ databases">
        <title>Noncontiguous genome sequence of Ruminococcaceae bacterium ASD2818.</title>
        <authorList>
            <person name="Chaplin A.V."/>
            <person name="Sokolova S.R."/>
            <person name="Kochetkova T.O."/>
            <person name="Goltsov A.Y."/>
            <person name="Trofimov D.Y."/>
            <person name="Efimov B.A."/>
        </authorList>
    </citation>
    <scope>NUCLEOTIDE SEQUENCE [LARGE SCALE GENOMIC DNA]</scope>
    <source>
        <strain evidence="2 3">ASD2818</strain>
    </source>
</reference>
<name>A0A328UMA0_9FIRM</name>